<reference evidence="1" key="1">
    <citation type="submission" date="2022-05" db="EMBL/GenBank/DDBJ databases">
        <title>Genome-based reclassification of Anoxybacillus salavatliensis Cihan et al. as a later heterotypic synonym of Anoxybacillus gonensis Belduz et al. 2003.</title>
        <authorList>
            <person name="Inan Bektas K."/>
            <person name="Guler H.I."/>
            <person name="Belduz A.O."/>
            <person name="Canakci S."/>
        </authorList>
    </citation>
    <scope>NUCLEOTIDE SEQUENCE</scope>
    <source>
        <strain evidence="1">NCIMB 13933</strain>
    </source>
</reference>
<dbReference type="AlphaFoldDB" id="A0AAW7TM72"/>
<keyword evidence="2" id="KW-1185">Reference proteome</keyword>
<dbReference type="EMBL" id="JAMOGB010000018">
    <property type="protein sequence ID" value="MDO0878711.1"/>
    <property type="molecule type" value="Genomic_DNA"/>
</dbReference>
<name>A0AAW7TM72_9BACL</name>
<comment type="caution">
    <text evidence="1">The sequence shown here is derived from an EMBL/GenBank/DDBJ whole genome shotgun (WGS) entry which is preliminary data.</text>
</comment>
<dbReference type="RefSeq" id="WP_019416556.1">
    <property type="nucleotide sequence ID" value="NZ_CP012152.1"/>
</dbReference>
<dbReference type="Proteomes" id="UP001176117">
    <property type="component" value="Unassembled WGS sequence"/>
</dbReference>
<protein>
    <submittedName>
        <fullName evidence="1">Uncharacterized protein</fullName>
    </submittedName>
</protein>
<evidence type="ECO:0000313" key="1">
    <source>
        <dbReference type="EMBL" id="MDO0878711.1"/>
    </source>
</evidence>
<organism evidence="1 2">
    <name type="scientific">Anoxybacillus gonensis</name>
    <dbReference type="NCBI Taxonomy" id="198467"/>
    <lineage>
        <taxon>Bacteria</taxon>
        <taxon>Bacillati</taxon>
        <taxon>Bacillota</taxon>
        <taxon>Bacilli</taxon>
        <taxon>Bacillales</taxon>
        <taxon>Anoxybacillaceae</taxon>
        <taxon>Anoxybacillus</taxon>
    </lineage>
</organism>
<accession>A0AAW7TM72</accession>
<gene>
    <name evidence="1" type="ORF">NBU54_13625</name>
</gene>
<sequence length="93" mass="10861">MRISANDFELLKRWVYSRKNNVLFETEHAIVIIEEGDKVILKPERKRLTKEEKLVLAEKLAGSADYFSVKGVEESIRIANREYDREDETCAES</sequence>
<evidence type="ECO:0000313" key="2">
    <source>
        <dbReference type="Proteomes" id="UP001176117"/>
    </source>
</evidence>
<proteinExistence type="predicted"/>